<protein>
    <submittedName>
        <fullName evidence="2">DUF5687 family protein</fullName>
    </submittedName>
</protein>
<sequence length="489" mass="56461">MNFIFLSHQWIEFWRSKGKSTNLASKIVLGFLMIYFLVVAIILGISLPELINKFSPGSDVIQIFNGFIFYYFIIELASRIQLQELPTISIVPYLHLKIKKSQIVNFLNIRSFINFFNAVPIILTLPFIIRIILPQYGVLGAIALIIAIISLSVFNNYLVLFIKRKSINNILYFASLLAFISLIIALDYFNLISFRKLGILFDYLVNMPYLTLIFVALAWIMFSINKRYLLNNLYIESLSEKKEIKKSANYSFLDRFGKAGLLAALELKLILRHKRSKSAITMSAFFLFYGLIFYKHEYLEADKFITMIFSAVFVTGISILIYGQFMFAWQSSHFDGLLSLKMNFEDFIKGKYLLFNLSSTLIFAISTFYAFISWKLILLHFVTYLFNIGVSSTTVLYFALYNYKKLDLEKGASFNYQGVGATQYILMIPIIVLPYLIYWPFNAANMPYAGLITIGLIGLIAFSLQPLFVKYISKKLETKKYKIAQGFRE</sequence>
<dbReference type="EMBL" id="JAZDQU010000001">
    <property type="protein sequence ID" value="MEE1884263.1"/>
    <property type="molecule type" value="Genomic_DNA"/>
</dbReference>
<accession>A0ABU7GYV7</accession>
<feature type="transmembrane region" description="Helical" evidence="1">
    <location>
        <begin position="421"/>
        <end position="441"/>
    </location>
</feature>
<proteinExistence type="predicted"/>
<feature type="transmembrane region" description="Helical" evidence="1">
    <location>
        <begin position="447"/>
        <end position="472"/>
    </location>
</feature>
<feature type="transmembrane region" description="Helical" evidence="1">
    <location>
        <begin position="27"/>
        <end position="48"/>
    </location>
</feature>
<dbReference type="InterPro" id="IPR043742">
    <property type="entry name" value="DUF5687"/>
</dbReference>
<name>A0ABU7GYV7_9SPHI</name>
<feature type="transmembrane region" description="Helical" evidence="1">
    <location>
        <begin position="350"/>
        <end position="372"/>
    </location>
</feature>
<keyword evidence="1" id="KW-1133">Transmembrane helix</keyword>
<comment type="caution">
    <text evidence="2">The sequence shown here is derived from an EMBL/GenBank/DDBJ whole genome shotgun (WGS) entry which is preliminary data.</text>
</comment>
<evidence type="ECO:0000313" key="3">
    <source>
        <dbReference type="Proteomes" id="UP001337681"/>
    </source>
</evidence>
<feature type="transmembrane region" description="Helical" evidence="1">
    <location>
        <begin position="306"/>
        <end position="329"/>
    </location>
</feature>
<dbReference type="RefSeq" id="WP_330145180.1">
    <property type="nucleotide sequence ID" value="NZ_JAZDQU010000001.1"/>
</dbReference>
<organism evidence="2 3">
    <name type="scientific">Pedobacter flavus</name>
    <dbReference type="NCBI Taxonomy" id="3113906"/>
    <lineage>
        <taxon>Bacteria</taxon>
        <taxon>Pseudomonadati</taxon>
        <taxon>Bacteroidota</taxon>
        <taxon>Sphingobacteriia</taxon>
        <taxon>Sphingobacteriales</taxon>
        <taxon>Sphingobacteriaceae</taxon>
        <taxon>Pedobacter</taxon>
    </lineage>
</organism>
<feature type="transmembrane region" description="Helical" evidence="1">
    <location>
        <begin position="378"/>
        <end position="400"/>
    </location>
</feature>
<feature type="transmembrane region" description="Helical" evidence="1">
    <location>
        <begin position="138"/>
        <end position="158"/>
    </location>
</feature>
<evidence type="ECO:0000313" key="2">
    <source>
        <dbReference type="EMBL" id="MEE1884263.1"/>
    </source>
</evidence>
<reference evidence="2 3" key="1">
    <citation type="submission" date="2024-01" db="EMBL/GenBank/DDBJ databases">
        <title>Pedobacter sp. nov., isolated from oil-contaminated soil.</title>
        <authorList>
            <person name="Le N.T.T."/>
        </authorList>
    </citation>
    <scope>NUCLEOTIDE SEQUENCE [LARGE SCALE GENOMIC DNA]</scope>
    <source>
        <strain evidence="2 3">VNH31</strain>
    </source>
</reference>
<keyword evidence="1" id="KW-0812">Transmembrane</keyword>
<feature type="transmembrane region" description="Helical" evidence="1">
    <location>
        <begin position="112"/>
        <end position="132"/>
    </location>
</feature>
<feature type="transmembrane region" description="Helical" evidence="1">
    <location>
        <begin position="170"/>
        <end position="191"/>
    </location>
</feature>
<feature type="transmembrane region" description="Helical" evidence="1">
    <location>
        <begin position="60"/>
        <end position="77"/>
    </location>
</feature>
<feature type="transmembrane region" description="Helical" evidence="1">
    <location>
        <begin position="278"/>
        <end position="294"/>
    </location>
</feature>
<keyword evidence="1" id="KW-0472">Membrane</keyword>
<feature type="transmembrane region" description="Helical" evidence="1">
    <location>
        <begin position="203"/>
        <end position="222"/>
    </location>
</feature>
<evidence type="ECO:0000256" key="1">
    <source>
        <dbReference type="SAM" id="Phobius"/>
    </source>
</evidence>
<gene>
    <name evidence="2" type="ORF">VRU49_02410</name>
</gene>
<dbReference type="Pfam" id="PF18940">
    <property type="entry name" value="DUF5687"/>
    <property type="match status" value="1"/>
</dbReference>
<keyword evidence="3" id="KW-1185">Reference proteome</keyword>
<dbReference type="Proteomes" id="UP001337681">
    <property type="component" value="Unassembled WGS sequence"/>
</dbReference>